<dbReference type="Pfam" id="PF00534">
    <property type="entry name" value="Glycos_transf_1"/>
    <property type="match status" value="1"/>
</dbReference>
<proteinExistence type="predicted"/>
<accession>A0AA37RTT9</accession>
<evidence type="ECO:0000313" key="4">
    <source>
        <dbReference type="Proteomes" id="UP001161422"/>
    </source>
</evidence>
<dbReference type="CDD" id="cd03811">
    <property type="entry name" value="GT4_GT28_WabH-like"/>
    <property type="match status" value="1"/>
</dbReference>
<dbReference type="Gene3D" id="3.40.50.2000">
    <property type="entry name" value="Glycogen Phosphorylase B"/>
    <property type="match status" value="2"/>
</dbReference>
<keyword evidence="4" id="KW-1185">Reference proteome</keyword>
<comment type="caution">
    <text evidence="3">The sequence shown here is derived from an EMBL/GenBank/DDBJ whole genome shotgun (WGS) entry which is preliminary data.</text>
</comment>
<gene>
    <name evidence="3" type="primary">wabH</name>
    <name evidence="3" type="ORF">GCM10007895_08910</name>
</gene>
<dbReference type="PANTHER" id="PTHR12526">
    <property type="entry name" value="GLYCOSYLTRANSFERASE"/>
    <property type="match status" value="1"/>
</dbReference>
<dbReference type="InterPro" id="IPR001296">
    <property type="entry name" value="Glyco_trans_1"/>
</dbReference>
<dbReference type="Proteomes" id="UP001161422">
    <property type="component" value="Unassembled WGS sequence"/>
</dbReference>
<name>A0AA37RTT9_9GAMM</name>
<dbReference type="AlphaFoldDB" id="A0AA37RTT9"/>
<organism evidence="3 4">
    <name type="scientific">Paraferrimonas sedimenticola</name>
    <dbReference type="NCBI Taxonomy" id="375674"/>
    <lineage>
        <taxon>Bacteria</taxon>
        <taxon>Pseudomonadati</taxon>
        <taxon>Pseudomonadota</taxon>
        <taxon>Gammaproteobacteria</taxon>
        <taxon>Alteromonadales</taxon>
        <taxon>Ferrimonadaceae</taxon>
        <taxon>Paraferrimonas</taxon>
    </lineage>
</organism>
<dbReference type="InterPro" id="IPR028098">
    <property type="entry name" value="Glyco_trans_4-like_N"/>
</dbReference>
<dbReference type="RefSeq" id="WP_095505581.1">
    <property type="nucleotide sequence ID" value="NZ_BSNC01000003.1"/>
</dbReference>
<protein>
    <submittedName>
        <fullName evidence="3">Glycosyl transferase</fullName>
    </submittedName>
</protein>
<dbReference type="GO" id="GO:1901135">
    <property type="term" value="P:carbohydrate derivative metabolic process"/>
    <property type="evidence" value="ECO:0007669"/>
    <property type="project" value="UniProtKB-ARBA"/>
</dbReference>
<reference evidence="3" key="2">
    <citation type="submission" date="2023-01" db="EMBL/GenBank/DDBJ databases">
        <title>Draft genome sequence of Paraferrimonas sedimenticola strain NBRC 101628.</title>
        <authorList>
            <person name="Sun Q."/>
            <person name="Mori K."/>
        </authorList>
    </citation>
    <scope>NUCLEOTIDE SEQUENCE</scope>
    <source>
        <strain evidence="3">NBRC 101628</strain>
    </source>
</reference>
<feature type="domain" description="Glycosyl transferase family 1" evidence="1">
    <location>
        <begin position="199"/>
        <end position="338"/>
    </location>
</feature>
<dbReference type="EMBL" id="BSNC01000003">
    <property type="protein sequence ID" value="GLP95585.1"/>
    <property type="molecule type" value="Genomic_DNA"/>
</dbReference>
<reference evidence="3" key="1">
    <citation type="journal article" date="2014" name="Int. J. Syst. Evol. Microbiol.">
        <title>Complete genome sequence of Corynebacterium casei LMG S-19264T (=DSM 44701T), isolated from a smear-ripened cheese.</title>
        <authorList>
            <consortium name="US DOE Joint Genome Institute (JGI-PGF)"/>
            <person name="Walter F."/>
            <person name="Albersmeier A."/>
            <person name="Kalinowski J."/>
            <person name="Ruckert C."/>
        </authorList>
    </citation>
    <scope>NUCLEOTIDE SEQUENCE</scope>
    <source>
        <strain evidence="3">NBRC 101628</strain>
    </source>
</reference>
<feature type="domain" description="Glycosyltransferase subfamily 4-like N-terminal" evidence="2">
    <location>
        <begin position="17"/>
        <end position="183"/>
    </location>
</feature>
<dbReference type="GO" id="GO:0016757">
    <property type="term" value="F:glycosyltransferase activity"/>
    <property type="evidence" value="ECO:0007669"/>
    <property type="project" value="InterPro"/>
</dbReference>
<dbReference type="PANTHER" id="PTHR12526:SF638">
    <property type="entry name" value="SPORE COAT PROTEIN SA"/>
    <property type="match status" value="1"/>
</dbReference>
<sequence>MPQNQNILIVIDSLSGGGAEKTMIRLAQVLVNKGHSVHFIPINSSQDYPVPDSIGVSPLTDISSTKTTTMGNLGRFRAQLKALIGQLSQQRPFDLILSNLENSNYLLAGLELKNLVIVVHNTVTEELRQERRRGPFKYFTMRPKKLCMHNQHLVCVSNGVQQDILEWGKITPKSLQTIYNPLNQSDLLEAAKLAPNDLPKEPYIIHVGRFARTKRHDLLMKMMQDLKSNVKLVCLCSNPKKVMALAKKFGVESRVIAPGFQPKPYPWIANAQAMVLVSDFEGLPTVLIESLALGTQVISSNCPSGPAEILTGELARNLVPMDQRDRFAEYVDSALNNPVDVSDCEIVRQSDDQYVAQQYLDLIPKLS</sequence>
<evidence type="ECO:0000313" key="3">
    <source>
        <dbReference type="EMBL" id="GLP95585.1"/>
    </source>
</evidence>
<dbReference type="Pfam" id="PF13439">
    <property type="entry name" value="Glyco_transf_4"/>
    <property type="match status" value="1"/>
</dbReference>
<keyword evidence="3" id="KW-0808">Transferase</keyword>
<evidence type="ECO:0000259" key="2">
    <source>
        <dbReference type="Pfam" id="PF13439"/>
    </source>
</evidence>
<evidence type="ECO:0000259" key="1">
    <source>
        <dbReference type="Pfam" id="PF00534"/>
    </source>
</evidence>
<dbReference type="SUPFAM" id="SSF53756">
    <property type="entry name" value="UDP-Glycosyltransferase/glycogen phosphorylase"/>
    <property type="match status" value="1"/>
</dbReference>